<protein>
    <submittedName>
        <fullName evidence="4">Uncharacterized protein</fullName>
    </submittedName>
</protein>
<sequence>MESAMIVIFVSSTLLVRSTHSHPLPTPTPSPEPSDLENSNQETASFLVNCATLVVTILFGIIAAWLQWKCGRRQTQSIPFPVSHSSGSIILRRTLFASEFYYAASAETRSQNGHSRPIPTRRRMAGTT</sequence>
<dbReference type="Proteomes" id="UP000799778">
    <property type="component" value="Unassembled WGS sequence"/>
</dbReference>
<evidence type="ECO:0000313" key="5">
    <source>
        <dbReference type="Proteomes" id="UP000799778"/>
    </source>
</evidence>
<accession>A0A6A5Y2T5</accession>
<feature type="signal peptide" evidence="3">
    <location>
        <begin position="1"/>
        <end position="21"/>
    </location>
</feature>
<evidence type="ECO:0000256" key="2">
    <source>
        <dbReference type="SAM" id="Phobius"/>
    </source>
</evidence>
<feature type="region of interest" description="Disordered" evidence="1">
    <location>
        <begin position="20"/>
        <end position="39"/>
    </location>
</feature>
<gene>
    <name evidence="4" type="ORF">BU24DRAFT_419141</name>
</gene>
<name>A0A6A5Y2T5_9PLEO</name>
<organism evidence="4 5">
    <name type="scientific">Aaosphaeria arxii CBS 175.79</name>
    <dbReference type="NCBI Taxonomy" id="1450172"/>
    <lineage>
        <taxon>Eukaryota</taxon>
        <taxon>Fungi</taxon>
        <taxon>Dikarya</taxon>
        <taxon>Ascomycota</taxon>
        <taxon>Pezizomycotina</taxon>
        <taxon>Dothideomycetes</taxon>
        <taxon>Pleosporomycetidae</taxon>
        <taxon>Pleosporales</taxon>
        <taxon>Pleosporales incertae sedis</taxon>
        <taxon>Aaosphaeria</taxon>
    </lineage>
</organism>
<evidence type="ECO:0000256" key="1">
    <source>
        <dbReference type="SAM" id="MobiDB-lite"/>
    </source>
</evidence>
<dbReference type="RefSeq" id="XP_033387882.1">
    <property type="nucleotide sequence ID" value="XM_033527146.1"/>
</dbReference>
<evidence type="ECO:0000256" key="3">
    <source>
        <dbReference type="SAM" id="SignalP"/>
    </source>
</evidence>
<dbReference type="EMBL" id="ML978067">
    <property type="protein sequence ID" value="KAF2019543.1"/>
    <property type="molecule type" value="Genomic_DNA"/>
</dbReference>
<dbReference type="AlphaFoldDB" id="A0A6A5Y2T5"/>
<feature type="chain" id="PRO_5025467233" evidence="3">
    <location>
        <begin position="22"/>
        <end position="128"/>
    </location>
</feature>
<reference evidence="4" key="1">
    <citation type="journal article" date="2020" name="Stud. Mycol.">
        <title>101 Dothideomycetes genomes: a test case for predicting lifestyles and emergence of pathogens.</title>
        <authorList>
            <person name="Haridas S."/>
            <person name="Albert R."/>
            <person name="Binder M."/>
            <person name="Bloem J."/>
            <person name="Labutti K."/>
            <person name="Salamov A."/>
            <person name="Andreopoulos B."/>
            <person name="Baker S."/>
            <person name="Barry K."/>
            <person name="Bills G."/>
            <person name="Bluhm B."/>
            <person name="Cannon C."/>
            <person name="Castanera R."/>
            <person name="Culley D."/>
            <person name="Daum C."/>
            <person name="Ezra D."/>
            <person name="Gonzalez J."/>
            <person name="Henrissat B."/>
            <person name="Kuo A."/>
            <person name="Liang C."/>
            <person name="Lipzen A."/>
            <person name="Lutzoni F."/>
            <person name="Magnuson J."/>
            <person name="Mondo S."/>
            <person name="Nolan M."/>
            <person name="Ohm R."/>
            <person name="Pangilinan J."/>
            <person name="Park H.-J."/>
            <person name="Ramirez L."/>
            <person name="Alfaro M."/>
            <person name="Sun H."/>
            <person name="Tritt A."/>
            <person name="Yoshinaga Y."/>
            <person name="Zwiers L.-H."/>
            <person name="Turgeon B."/>
            <person name="Goodwin S."/>
            <person name="Spatafora J."/>
            <person name="Crous P."/>
            <person name="Grigoriev I."/>
        </authorList>
    </citation>
    <scope>NUCLEOTIDE SEQUENCE</scope>
    <source>
        <strain evidence="4">CBS 175.79</strain>
    </source>
</reference>
<evidence type="ECO:0000313" key="4">
    <source>
        <dbReference type="EMBL" id="KAF2019543.1"/>
    </source>
</evidence>
<keyword evidence="3" id="KW-0732">Signal</keyword>
<keyword evidence="2" id="KW-0472">Membrane</keyword>
<keyword evidence="2" id="KW-0812">Transmembrane</keyword>
<keyword evidence="5" id="KW-1185">Reference proteome</keyword>
<keyword evidence="2" id="KW-1133">Transmembrane helix</keyword>
<feature type="transmembrane region" description="Helical" evidence="2">
    <location>
        <begin position="45"/>
        <end position="66"/>
    </location>
</feature>
<proteinExistence type="predicted"/>
<dbReference type="GeneID" id="54284543"/>